<dbReference type="EMBL" id="GL376638">
    <property type="status" value="NOT_ANNOTATED_CDS"/>
    <property type="molecule type" value="Genomic_DNA"/>
</dbReference>
<protein>
    <recommendedName>
        <fullName evidence="3">VWFA domain-containing protein</fullName>
    </recommendedName>
</protein>
<accession>K3WFT8</accession>
<evidence type="ECO:0000313" key="2">
    <source>
        <dbReference type="Proteomes" id="UP000019132"/>
    </source>
</evidence>
<dbReference type="AlphaFoldDB" id="K3WFT8"/>
<reference evidence="2" key="1">
    <citation type="journal article" date="2010" name="Genome Biol.">
        <title>Genome sequence of the necrotrophic plant pathogen Pythium ultimum reveals original pathogenicity mechanisms and effector repertoire.</title>
        <authorList>
            <person name="Levesque C.A."/>
            <person name="Brouwer H."/>
            <person name="Cano L."/>
            <person name="Hamilton J.P."/>
            <person name="Holt C."/>
            <person name="Huitema E."/>
            <person name="Raffaele S."/>
            <person name="Robideau G.P."/>
            <person name="Thines M."/>
            <person name="Win J."/>
            <person name="Zerillo M.M."/>
            <person name="Beakes G.W."/>
            <person name="Boore J.L."/>
            <person name="Busam D."/>
            <person name="Dumas B."/>
            <person name="Ferriera S."/>
            <person name="Fuerstenberg S.I."/>
            <person name="Gachon C.M."/>
            <person name="Gaulin E."/>
            <person name="Govers F."/>
            <person name="Grenville-Briggs L."/>
            <person name="Horner N."/>
            <person name="Hostetler J."/>
            <person name="Jiang R.H."/>
            <person name="Johnson J."/>
            <person name="Krajaejun T."/>
            <person name="Lin H."/>
            <person name="Meijer H.J."/>
            <person name="Moore B."/>
            <person name="Morris P."/>
            <person name="Phuntmart V."/>
            <person name="Puiu D."/>
            <person name="Shetty J."/>
            <person name="Stajich J.E."/>
            <person name="Tripathy S."/>
            <person name="Wawra S."/>
            <person name="van West P."/>
            <person name="Whitty B.R."/>
            <person name="Coutinho P.M."/>
            <person name="Henrissat B."/>
            <person name="Martin F."/>
            <person name="Thomas P.D."/>
            <person name="Tyler B.M."/>
            <person name="De Vries R.P."/>
            <person name="Kamoun S."/>
            <person name="Yandell M."/>
            <person name="Tisserat N."/>
            <person name="Buell C.R."/>
        </authorList>
    </citation>
    <scope>NUCLEOTIDE SEQUENCE</scope>
    <source>
        <strain evidence="2">DAOM:BR144</strain>
    </source>
</reference>
<evidence type="ECO:0008006" key="3">
    <source>
        <dbReference type="Google" id="ProtNLM"/>
    </source>
</evidence>
<evidence type="ECO:0000313" key="1">
    <source>
        <dbReference type="EnsemblProtists" id="PYU1_T003829"/>
    </source>
</evidence>
<dbReference type="HOGENOM" id="CLU_2532477_0_0_1"/>
<dbReference type="SUPFAM" id="SSF53300">
    <property type="entry name" value="vWA-like"/>
    <property type="match status" value="1"/>
</dbReference>
<reference evidence="1" key="3">
    <citation type="submission" date="2015-02" db="UniProtKB">
        <authorList>
            <consortium name="EnsemblProtists"/>
        </authorList>
    </citation>
    <scope>IDENTIFICATION</scope>
    <source>
        <strain evidence="1">DAOM BR144</strain>
    </source>
</reference>
<dbReference type="InterPro" id="IPR036465">
    <property type="entry name" value="vWFA_dom_sf"/>
</dbReference>
<organism evidence="1 2">
    <name type="scientific">Globisporangium ultimum (strain ATCC 200006 / CBS 805.95 / DAOM BR144)</name>
    <name type="common">Pythium ultimum</name>
    <dbReference type="NCBI Taxonomy" id="431595"/>
    <lineage>
        <taxon>Eukaryota</taxon>
        <taxon>Sar</taxon>
        <taxon>Stramenopiles</taxon>
        <taxon>Oomycota</taxon>
        <taxon>Peronosporomycetes</taxon>
        <taxon>Pythiales</taxon>
        <taxon>Pythiaceae</taxon>
        <taxon>Globisporangium</taxon>
    </lineage>
</organism>
<dbReference type="InParanoid" id="K3WFT8"/>
<dbReference type="Proteomes" id="UP000019132">
    <property type="component" value="Unassembled WGS sequence"/>
</dbReference>
<reference evidence="2" key="2">
    <citation type="submission" date="2010-04" db="EMBL/GenBank/DDBJ databases">
        <authorList>
            <person name="Buell R."/>
            <person name="Hamilton J."/>
            <person name="Hostetler J."/>
        </authorList>
    </citation>
    <scope>NUCLEOTIDE SEQUENCE [LARGE SCALE GENOMIC DNA]</scope>
    <source>
        <strain evidence="2">DAOM:BR144</strain>
    </source>
</reference>
<dbReference type="EnsemblProtists" id="PYU1_T003829">
    <property type="protein sequence ID" value="PYU1_T003829"/>
    <property type="gene ID" value="PYU1_G003819"/>
</dbReference>
<proteinExistence type="predicted"/>
<dbReference type="VEuPathDB" id="FungiDB:PYU1_G003819"/>
<sequence>MRFRFCPAYDRVGPLHEIDGFSISSMLEVRVHFRDGRTSYGASLRAANEVISRNDFAKFKPILVFFSDGYPRDSDFTDLARYIE</sequence>
<name>K3WFT8_GLOUD</name>
<keyword evidence="2" id="KW-1185">Reference proteome</keyword>